<feature type="domain" description="GmrSD restriction endonucleases N-terminal" evidence="1">
    <location>
        <begin position="3"/>
        <end position="216"/>
    </location>
</feature>
<dbReference type="EMBL" id="FRXO01000001">
    <property type="protein sequence ID" value="SHO61193.1"/>
    <property type="molecule type" value="Genomic_DNA"/>
</dbReference>
<protein>
    <recommendedName>
        <fullName evidence="1">GmrSD restriction endonucleases N-terminal domain-containing protein</fullName>
    </recommendedName>
</protein>
<reference evidence="2 3" key="1">
    <citation type="submission" date="2016-12" db="EMBL/GenBank/DDBJ databases">
        <authorList>
            <person name="Song W.-J."/>
            <person name="Kurnit D.M."/>
        </authorList>
    </citation>
    <scope>NUCLEOTIDE SEQUENCE [LARGE SCALE GENOMIC DNA]</scope>
    <source>
        <strain evidence="2 3">DSM 19599</strain>
    </source>
</reference>
<dbReference type="AlphaFoldDB" id="A0A1M7Z8C6"/>
<dbReference type="RefSeq" id="WP_073625719.1">
    <property type="nucleotide sequence ID" value="NZ_FRXO01000001.1"/>
</dbReference>
<evidence type="ECO:0000313" key="2">
    <source>
        <dbReference type="EMBL" id="SHO61193.1"/>
    </source>
</evidence>
<sequence length="649" mass="71624">MKISTILDHIDSGHMALPEFQRGYVWNRDQVRGLFDSLYRRHPVGGLLVWATEAKTAAHRGDGPIAAGIVKLLLDGQQRMTSLYGVVRGQPPKFFDGNAQAFSGLRFHLQTETFAFYQPVKMQDDPLWIDVTALMKAGNAGLGALIAQLSADPAHVANVGAYVGRLGALLGVTEIDLHVEEVTGQDKTLDVVVDIFNRVNSGGTKLSKGDLALAKICAEWPEARDSMKAKLKEWTAAGYQFNLDWLLRSVNTVLTGEAKFSYLHDKGALDIQDGLKRASKHIDASLNFIAGRLGLDHDQVFFGRFGVPVMVRYMDKTKGALDAKERDKLLFWFAQAGMWGRFSGSTETFIDQDLAALEGPNGGLDTLLEQLRLWHGGLRVEAGHFTGWSLGARFYPVLYMLTRMGEARDWGTGLPLRASLLGKMSRLEVHHIFPKAQLYKLKHRRADVNALGNFCFLTKDTNLNISDRLPQEYFPEVEARHPGALASQWIPTDPALWKIERYLDFLEARKALLAEEANRRFEDLLHGDARWLGTAAPVAEAEAQAVGGITSEVEEAELEALNDWVDGQGLPRGLLGFDYADPVTGAQKALFDLAWPDGLQPGLSAPIAVLLNEGPEILALASKAGFRCFTSSADFRTYVETEILHLEAA</sequence>
<organism evidence="2 3">
    <name type="scientific">Pseudoxanthobacter soli DSM 19599</name>
    <dbReference type="NCBI Taxonomy" id="1123029"/>
    <lineage>
        <taxon>Bacteria</taxon>
        <taxon>Pseudomonadati</taxon>
        <taxon>Pseudomonadota</taxon>
        <taxon>Alphaproteobacteria</taxon>
        <taxon>Hyphomicrobiales</taxon>
        <taxon>Segnochrobactraceae</taxon>
        <taxon>Pseudoxanthobacter</taxon>
    </lineage>
</organism>
<keyword evidence="3" id="KW-1185">Reference proteome</keyword>
<name>A0A1M7Z8C6_9HYPH</name>
<dbReference type="Pfam" id="PF03235">
    <property type="entry name" value="GmrSD_N"/>
    <property type="match status" value="1"/>
</dbReference>
<dbReference type="PANTHER" id="PTHR37292:SF2">
    <property type="entry name" value="DUF262 DOMAIN-CONTAINING PROTEIN"/>
    <property type="match status" value="1"/>
</dbReference>
<dbReference type="OrthoDB" id="9798761at2"/>
<dbReference type="STRING" id="1123029.SAMN02745172_00671"/>
<proteinExistence type="predicted"/>
<evidence type="ECO:0000313" key="3">
    <source>
        <dbReference type="Proteomes" id="UP000186406"/>
    </source>
</evidence>
<dbReference type="PANTHER" id="PTHR37292">
    <property type="entry name" value="VNG6097C"/>
    <property type="match status" value="1"/>
</dbReference>
<gene>
    <name evidence="2" type="ORF">SAMN02745172_00671</name>
</gene>
<dbReference type="InterPro" id="IPR004919">
    <property type="entry name" value="GmrSD_N"/>
</dbReference>
<accession>A0A1M7Z8C6</accession>
<dbReference type="Proteomes" id="UP000186406">
    <property type="component" value="Unassembled WGS sequence"/>
</dbReference>
<evidence type="ECO:0000259" key="1">
    <source>
        <dbReference type="Pfam" id="PF03235"/>
    </source>
</evidence>